<feature type="compositionally biased region" description="Basic residues" evidence="1">
    <location>
        <begin position="593"/>
        <end position="606"/>
    </location>
</feature>
<feature type="compositionally biased region" description="Acidic residues" evidence="1">
    <location>
        <begin position="323"/>
        <end position="349"/>
    </location>
</feature>
<feature type="compositionally biased region" description="Polar residues" evidence="1">
    <location>
        <begin position="228"/>
        <end position="238"/>
    </location>
</feature>
<feature type="region of interest" description="Disordered" evidence="1">
    <location>
        <begin position="286"/>
        <end position="719"/>
    </location>
</feature>
<feature type="compositionally biased region" description="Acidic residues" evidence="1">
    <location>
        <begin position="644"/>
        <end position="656"/>
    </location>
</feature>
<feature type="compositionally biased region" description="Basic residues" evidence="1">
    <location>
        <begin position="630"/>
        <end position="639"/>
    </location>
</feature>
<evidence type="ECO:0000256" key="1">
    <source>
        <dbReference type="SAM" id="MobiDB-lite"/>
    </source>
</evidence>
<name>A0AAW0E536_9AGAR</name>
<feature type="compositionally biased region" description="Low complexity" evidence="1">
    <location>
        <begin position="19"/>
        <end position="29"/>
    </location>
</feature>
<feature type="region of interest" description="Disordered" evidence="1">
    <location>
        <begin position="213"/>
        <end position="245"/>
    </location>
</feature>
<dbReference type="AlphaFoldDB" id="A0AAW0E536"/>
<feature type="compositionally biased region" description="Basic and acidic residues" evidence="1">
    <location>
        <begin position="514"/>
        <end position="531"/>
    </location>
</feature>
<feature type="compositionally biased region" description="Basic and acidic residues" evidence="1">
    <location>
        <begin position="607"/>
        <end position="616"/>
    </location>
</feature>
<feature type="compositionally biased region" description="Basic and acidic residues" evidence="1">
    <location>
        <begin position="563"/>
        <end position="588"/>
    </location>
</feature>
<comment type="caution">
    <text evidence="2">The sequence shown here is derived from an EMBL/GenBank/DDBJ whole genome shotgun (WGS) entry which is preliminary data.</text>
</comment>
<feature type="region of interest" description="Disordered" evidence="1">
    <location>
        <begin position="251"/>
        <end position="270"/>
    </location>
</feature>
<feature type="compositionally biased region" description="Basic residues" evidence="1">
    <location>
        <begin position="503"/>
        <end position="513"/>
    </location>
</feature>
<feature type="compositionally biased region" description="Polar residues" evidence="1">
    <location>
        <begin position="393"/>
        <end position="408"/>
    </location>
</feature>
<organism evidence="2 3">
    <name type="scientific">Paramarasmius palmivorus</name>
    <dbReference type="NCBI Taxonomy" id="297713"/>
    <lineage>
        <taxon>Eukaryota</taxon>
        <taxon>Fungi</taxon>
        <taxon>Dikarya</taxon>
        <taxon>Basidiomycota</taxon>
        <taxon>Agaricomycotina</taxon>
        <taxon>Agaricomycetes</taxon>
        <taxon>Agaricomycetidae</taxon>
        <taxon>Agaricales</taxon>
        <taxon>Marasmiineae</taxon>
        <taxon>Marasmiaceae</taxon>
        <taxon>Paramarasmius</taxon>
    </lineage>
</organism>
<feature type="region of interest" description="Disordered" evidence="1">
    <location>
        <begin position="124"/>
        <end position="167"/>
    </location>
</feature>
<feature type="compositionally biased region" description="Basic and acidic residues" evidence="1">
    <location>
        <begin position="541"/>
        <end position="555"/>
    </location>
</feature>
<feature type="compositionally biased region" description="Basic and acidic residues" evidence="1">
    <location>
        <begin position="125"/>
        <end position="140"/>
    </location>
</feature>
<feature type="compositionally biased region" description="Basic and acidic residues" evidence="1">
    <location>
        <begin position="433"/>
        <end position="459"/>
    </location>
</feature>
<sequence length="974" mass="108814">MAGRTRGAAQRLRPVLTGSSAPTPSTPTKAAKKIKSGSSSKKAPRTIDELKEDIQKASLDVDTAESAVSNAEMAVKAAQLEYQDLAELSPDQAARLKELQDVSQEALKEVRLARLRLGQLKGTLKKAEKRAARQERRDAQIQDATEAQAGSGSGIQAPPGDLSDDSMLTDEELLGRIIHEVSVMDQCYRDDPKIKSRPTARNMLMSASTISQTLNQAVPRSGRDGAKSSGSTTNPASETQDEDFARVPSRTQGLTHHATVAHSSHDPTPAASMLVNQASAEADHVALPAVQPRQEIAKRARGSSDDESGKDGGPPTPKRLRGEDEDEDGDDNGDDDDDDDDDEDRDEGETINGQPRVFPSRFKGRKPILSDDDEAPDDPAPTKNKINVEVGVKNTSTMDMQCPPSNSHGGFMDLDDDRSMSDDDDDDNGPGHADPDVAHQERIEDEMTKSNDQQRRSVAEELFPPGEDWDAGTREKGKLAKEKGKATLSQQIDSDSDEELSSKRSKDRKREKKEKKELKQQLKLERKLEKKKEKKERKRKEKEQKEMREREEEARKKRKKEKKEKQKEKKAMREESDKEDALRSDDVVAVHSPAKKKDKRKKKRHHEGGAKSKDIDAATDDESPTEPSHKHGKAVTRKVHVIETDDDDDDDDDDDKPLETGNKYNKAAGKRKTAAANTTKSQPRASSSKQYKVASEDESDEQHKEAEDDVTLPEELADGDADTPVLSVIKKSFYQWLKEIKRGEGPADFKPPPYGIRGWVYYSPTLFPEAATTSREVALACMVSGQGTLLCRYHTRTKKSVRERDLRDGEEGLLFGRPWDAIHRLDWQALDKGQKPGKAAAKRFVQSLSSTSPRGWVVPGWKRFPGRDPRAMDCGCYIEDVLLEFYLWKTGRFTSPVMKMIDHFGRDLLKPRQRAFLLGVYRSETKLDINDIYSMVAVDGKWVHRPKTYAKRLQAQRVLEAADEEDEVSESEEE</sequence>
<accession>A0AAW0E536</accession>
<proteinExistence type="predicted"/>
<gene>
    <name evidence="2" type="ORF">VNI00_001722</name>
</gene>
<feature type="compositionally biased region" description="Basic and acidic residues" evidence="1">
    <location>
        <begin position="295"/>
        <end position="310"/>
    </location>
</feature>
<feature type="compositionally biased region" description="Polar residues" evidence="1">
    <location>
        <begin position="675"/>
        <end position="690"/>
    </location>
</feature>
<evidence type="ECO:0000313" key="3">
    <source>
        <dbReference type="Proteomes" id="UP001383192"/>
    </source>
</evidence>
<feature type="compositionally biased region" description="Basic and acidic residues" evidence="1">
    <location>
        <begin position="471"/>
        <end position="485"/>
    </location>
</feature>
<feature type="region of interest" description="Disordered" evidence="1">
    <location>
        <begin position="1"/>
        <end position="47"/>
    </location>
</feature>
<protein>
    <submittedName>
        <fullName evidence="2">Uncharacterized protein</fullName>
    </submittedName>
</protein>
<reference evidence="2 3" key="1">
    <citation type="submission" date="2024-01" db="EMBL/GenBank/DDBJ databases">
        <title>A draft genome for a cacao thread blight-causing isolate of Paramarasmius palmivorus.</title>
        <authorList>
            <person name="Baruah I.K."/>
            <person name="Bukari Y."/>
            <person name="Amoako-Attah I."/>
            <person name="Meinhardt L.W."/>
            <person name="Bailey B.A."/>
            <person name="Cohen S.P."/>
        </authorList>
    </citation>
    <scope>NUCLEOTIDE SEQUENCE [LARGE SCALE GENOMIC DNA]</scope>
    <source>
        <strain evidence="2 3">GH-12</strain>
    </source>
</reference>
<dbReference type="EMBL" id="JAYKXP010000004">
    <property type="protein sequence ID" value="KAK7059097.1"/>
    <property type="molecule type" value="Genomic_DNA"/>
</dbReference>
<evidence type="ECO:0000313" key="2">
    <source>
        <dbReference type="EMBL" id="KAK7059097.1"/>
    </source>
</evidence>
<dbReference type="Proteomes" id="UP001383192">
    <property type="component" value="Unassembled WGS sequence"/>
</dbReference>
<feature type="compositionally biased region" description="Acidic residues" evidence="1">
    <location>
        <begin position="707"/>
        <end position="719"/>
    </location>
</feature>
<keyword evidence="3" id="KW-1185">Reference proteome</keyword>